<dbReference type="EMBL" id="JAVRHX010000001">
    <property type="protein sequence ID" value="MDT0594054.1"/>
    <property type="molecule type" value="Genomic_DNA"/>
</dbReference>
<keyword evidence="2" id="KW-1185">Reference proteome</keyword>
<protein>
    <submittedName>
        <fullName evidence="1">Uncharacterized protein</fullName>
    </submittedName>
</protein>
<dbReference type="RefSeq" id="WP_311367542.1">
    <property type="nucleotide sequence ID" value="NZ_JAVRHX010000001.1"/>
</dbReference>
<sequence length="531" mass="60836">MQSSQTQQVSSVVSYGVSAQLSNDFSLLRETKTCCGTNRKFFDKSVDLLARNIICRNYGSLCFELSHLCWAIIHHSPKSNLIDFFWLQNSHTPNGFMQFFEKDKEQAHLLEHAQISIHENTLSMTLFKKSFLIHASRANILSCFMEWLVGSLESILDKIETCLYGEGFNAIKALSSLLQKLIYAYLSEHLPTAKLQRRLRLLDDFYCKTTSPNNEQLNKCLVIDDANILAFWQKYKNIEGHSKYFAVVEESLTYVNAIEEVRNKGFVANAQSTENFMLESVLSTEQLFACLPQDKQDNIDYESLLNPPKALTKQQYSIIKLLSSHFEILMFAQSWLRANCFGQAQNAILQSIRQKQTIDIEDAISKEADYEQLVHQVLQLIEHNNDTLLANIAVLQMLEPFMALSIIQLMVDADERYERLAIMLKIEFARHTNANSDDLLKIIEGQACYREFTQKASKALQKNNRKGFTDKSMMSVSNYIYCSQQLLSLNSHLKLLLASIEELGLSETSKFSTDRLIFIEELSQLYSQGAK</sequence>
<proteinExistence type="predicted"/>
<gene>
    <name evidence="1" type="ORF">RM552_04275</name>
</gene>
<reference evidence="1 2" key="1">
    <citation type="submission" date="2023-09" db="EMBL/GenBank/DDBJ databases">
        <authorList>
            <person name="Rey-Velasco X."/>
        </authorList>
    </citation>
    <scope>NUCLEOTIDE SEQUENCE [LARGE SCALE GENOMIC DNA]</scope>
    <source>
        <strain evidence="1 2">P117</strain>
    </source>
</reference>
<accession>A0ABU2ZNX7</accession>
<organism evidence="1 2">
    <name type="scientific">Glaciecola petra</name>
    <dbReference type="NCBI Taxonomy" id="3075602"/>
    <lineage>
        <taxon>Bacteria</taxon>
        <taxon>Pseudomonadati</taxon>
        <taxon>Pseudomonadota</taxon>
        <taxon>Gammaproteobacteria</taxon>
        <taxon>Alteromonadales</taxon>
        <taxon>Alteromonadaceae</taxon>
        <taxon>Glaciecola</taxon>
    </lineage>
</organism>
<evidence type="ECO:0000313" key="1">
    <source>
        <dbReference type="EMBL" id="MDT0594054.1"/>
    </source>
</evidence>
<dbReference type="Proteomes" id="UP001253545">
    <property type="component" value="Unassembled WGS sequence"/>
</dbReference>
<name>A0ABU2ZNX7_9ALTE</name>
<comment type="caution">
    <text evidence="1">The sequence shown here is derived from an EMBL/GenBank/DDBJ whole genome shotgun (WGS) entry which is preliminary data.</text>
</comment>
<evidence type="ECO:0000313" key="2">
    <source>
        <dbReference type="Proteomes" id="UP001253545"/>
    </source>
</evidence>